<dbReference type="Proteomes" id="UP000472355">
    <property type="component" value="Unassembled WGS sequence"/>
</dbReference>
<feature type="repeat" description="Cell wall-binding" evidence="4">
    <location>
        <begin position="110"/>
        <end position="130"/>
    </location>
</feature>
<dbReference type="Pfam" id="PF01473">
    <property type="entry name" value="Choline_bind_1"/>
    <property type="match status" value="2"/>
</dbReference>
<keyword evidence="5" id="KW-0732">Signal</keyword>
<sequence length="454" mass="51997">MKKRYLTKIILASLTITMLLNLNSVAAYAAWQKDSQNNWNWLENDTKATGWKDINSSWYHFNINGVMNTGWLKDNDGRWYYLASSGEMQREWFKDKDNKWYHLSRSGAMDIGWLKDTDNKWYYLSNSGVMLTGWLKDKNQKWYYLSNDGSMDIGWLEDKGNIYYLDSSGEMVTGKLTIDGDVYTFSENGQLLSKEISNSIESDETSSDEIRKGYVITESLPLNVREEPSALSNILGIVPKKSKVKVIGKEVNGFYKISYNNLTGWSSSEWIKLISDDDEIVDENLNEDNKEDLDGGLNVELGEERTAAPALDNKYYYSNNNIFYKVKLSPPFLKDDGSPIVGNCTWYAWGRIWELTGQAPVDAKFLGNGYEWWQSNLNTGKYKTGNEPRVGALAVWKPSLAGSGGFGHVAVIEKIEKGKVYISESSWHGSLFKYRELYNTQDLYGYIYLDEPNY</sequence>
<dbReference type="InterPro" id="IPR038765">
    <property type="entry name" value="Papain-like_cys_pep_sf"/>
</dbReference>
<dbReference type="GO" id="GO:0008745">
    <property type="term" value="F:N-acetylmuramoyl-L-alanine amidase activity"/>
    <property type="evidence" value="ECO:0007669"/>
    <property type="project" value="UniProtKB-EC"/>
</dbReference>
<comment type="caution">
    <text evidence="8">The sequence shown here is derived from an EMBL/GenBank/DDBJ whole genome shotgun (WGS) entry which is preliminary data.</text>
</comment>
<feature type="repeat" description="Cell wall-binding" evidence="4">
    <location>
        <begin position="68"/>
        <end position="88"/>
    </location>
</feature>
<protein>
    <recommendedName>
        <fullName evidence="2">N-acetylmuramoyl-L-alanine amidase</fullName>
        <ecNumber evidence="2">3.5.1.28</ecNumber>
    </recommendedName>
</protein>
<dbReference type="InterPro" id="IPR018337">
    <property type="entry name" value="Cell_wall/Cho-bd_repeat"/>
</dbReference>
<dbReference type="Pfam" id="PF08239">
    <property type="entry name" value="SH3_3"/>
    <property type="match status" value="1"/>
</dbReference>
<dbReference type="EC" id="3.5.1.28" evidence="2"/>
<dbReference type="PROSITE" id="PS51781">
    <property type="entry name" value="SH3B"/>
    <property type="match status" value="1"/>
</dbReference>
<evidence type="ECO:0000259" key="7">
    <source>
        <dbReference type="PROSITE" id="PS51781"/>
    </source>
</evidence>
<dbReference type="InterPro" id="IPR003646">
    <property type="entry name" value="SH3-like_bac-type"/>
</dbReference>
<feature type="repeat" description="Cell wall-binding" evidence="4">
    <location>
        <begin position="48"/>
        <end position="67"/>
    </location>
</feature>
<name>A0A6M0SNI8_CLOBO</name>
<evidence type="ECO:0000259" key="6">
    <source>
        <dbReference type="PROSITE" id="PS50911"/>
    </source>
</evidence>
<dbReference type="Pfam" id="PF19127">
    <property type="entry name" value="Choline_bind_3"/>
    <property type="match status" value="2"/>
</dbReference>
<evidence type="ECO:0000256" key="5">
    <source>
        <dbReference type="SAM" id="SignalP"/>
    </source>
</evidence>
<evidence type="ECO:0000256" key="4">
    <source>
        <dbReference type="PROSITE-ProRule" id="PRU00591"/>
    </source>
</evidence>
<organism evidence="8 9">
    <name type="scientific">Clostridium botulinum</name>
    <dbReference type="NCBI Taxonomy" id="1491"/>
    <lineage>
        <taxon>Bacteria</taxon>
        <taxon>Bacillati</taxon>
        <taxon>Bacillota</taxon>
        <taxon>Clostridia</taxon>
        <taxon>Eubacteriales</taxon>
        <taxon>Clostridiaceae</taxon>
        <taxon>Clostridium</taxon>
    </lineage>
</organism>
<dbReference type="SUPFAM" id="SSF54001">
    <property type="entry name" value="Cysteine proteinases"/>
    <property type="match status" value="1"/>
</dbReference>
<feature type="domain" description="Peptidase C51" evidence="6">
    <location>
        <begin position="319"/>
        <end position="448"/>
    </location>
</feature>
<dbReference type="SMART" id="SM00287">
    <property type="entry name" value="SH3b"/>
    <property type="match status" value="1"/>
</dbReference>
<dbReference type="PROSITE" id="PS51170">
    <property type="entry name" value="CW"/>
    <property type="match status" value="4"/>
</dbReference>
<dbReference type="InterPro" id="IPR007921">
    <property type="entry name" value="CHAP_dom"/>
</dbReference>
<accession>A0A6M0SNI8</accession>
<dbReference type="Gene3D" id="2.10.270.10">
    <property type="entry name" value="Cholin Binding"/>
    <property type="match status" value="3"/>
</dbReference>
<evidence type="ECO:0000256" key="2">
    <source>
        <dbReference type="ARBA" id="ARBA00011901"/>
    </source>
</evidence>
<evidence type="ECO:0000256" key="1">
    <source>
        <dbReference type="ARBA" id="ARBA00001561"/>
    </source>
</evidence>
<dbReference type="PROSITE" id="PS50911">
    <property type="entry name" value="CHAP"/>
    <property type="match status" value="1"/>
</dbReference>
<reference evidence="8 9" key="1">
    <citation type="submission" date="2019-02" db="EMBL/GenBank/DDBJ databases">
        <title>Genome sequencing of Clostridium botulinum clinical isolates.</title>
        <authorList>
            <person name="Brunt J."/>
            <person name="Van Vliet A.H.M."/>
            <person name="Stringer S.C."/>
            <person name="Grant K.A."/>
            <person name="Carter A.C."/>
            <person name="Peck M.W."/>
        </authorList>
    </citation>
    <scope>NUCLEOTIDE SEQUENCE [LARGE SCALE GENOMIC DNA]</scope>
    <source>
        <strain evidence="8 9">H113700579</strain>
    </source>
</reference>
<evidence type="ECO:0000313" key="9">
    <source>
        <dbReference type="Proteomes" id="UP000472355"/>
    </source>
</evidence>
<comment type="catalytic activity">
    <reaction evidence="1">
        <text>Hydrolyzes the link between N-acetylmuramoyl residues and L-amino acid residues in certain cell-wall glycopeptides.</text>
        <dbReference type="EC" id="3.5.1.28"/>
    </reaction>
</comment>
<gene>
    <name evidence="8" type="ORF">EXM65_09830</name>
</gene>
<dbReference type="Gene3D" id="2.30.30.40">
    <property type="entry name" value="SH3 Domains"/>
    <property type="match status" value="1"/>
</dbReference>
<dbReference type="SUPFAM" id="SSF69360">
    <property type="entry name" value="Cell wall binding repeat"/>
    <property type="match status" value="1"/>
</dbReference>
<feature type="repeat" description="Cell wall-binding" evidence="4">
    <location>
        <begin position="131"/>
        <end position="151"/>
    </location>
</feature>
<proteinExistence type="predicted"/>
<dbReference type="AlphaFoldDB" id="A0A6M0SNI8"/>
<feature type="domain" description="SH3b" evidence="7">
    <location>
        <begin position="211"/>
        <end position="275"/>
    </location>
</feature>
<feature type="chain" id="PRO_5027087751" description="N-acetylmuramoyl-L-alanine amidase" evidence="5">
    <location>
        <begin position="30"/>
        <end position="454"/>
    </location>
</feature>
<dbReference type="EMBL" id="SGKU01000024">
    <property type="protein sequence ID" value="NFA42863.1"/>
    <property type="molecule type" value="Genomic_DNA"/>
</dbReference>
<dbReference type="Gene3D" id="3.90.1720.10">
    <property type="entry name" value="endopeptidase domain like (from Nostoc punctiforme)"/>
    <property type="match status" value="1"/>
</dbReference>
<evidence type="ECO:0000313" key="8">
    <source>
        <dbReference type="EMBL" id="NFA42863.1"/>
    </source>
</evidence>
<feature type="signal peptide" evidence="5">
    <location>
        <begin position="1"/>
        <end position="29"/>
    </location>
</feature>
<dbReference type="Pfam" id="PF05257">
    <property type="entry name" value="CHAP"/>
    <property type="match status" value="1"/>
</dbReference>
<keyword evidence="3" id="KW-0677">Repeat</keyword>
<evidence type="ECO:0000256" key="3">
    <source>
        <dbReference type="ARBA" id="ARBA00022737"/>
    </source>
</evidence>